<sequence>LFQVKSGDARILANASFRLVKRDWPSEIRLHAFKMLQHLVRLRWEELTEAEQRNFSSLTVELMSEIAIPYEEWPLKSQTAALVAEIVRREGLSSWHELRPSLIALSNFGPIQ</sequence>
<evidence type="ECO:0008006" key="3">
    <source>
        <dbReference type="Google" id="ProtNLM"/>
    </source>
</evidence>
<dbReference type="InterPro" id="IPR016024">
    <property type="entry name" value="ARM-type_fold"/>
</dbReference>
<accession>S8BZU0</accession>
<dbReference type="InterPro" id="IPR011989">
    <property type="entry name" value="ARM-like"/>
</dbReference>
<reference evidence="1 2" key="1">
    <citation type="journal article" date="2013" name="BMC Genomics">
        <title>The miniature genome of a carnivorous plant Genlisea aurea contains a low number of genes and short non-coding sequences.</title>
        <authorList>
            <person name="Leushkin E.V."/>
            <person name="Sutormin R.A."/>
            <person name="Nabieva E.R."/>
            <person name="Penin A.A."/>
            <person name="Kondrashov A.S."/>
            <person name="Logacheva M.D."/>
        </authorList>
    </citation>
    <scope>NUCLEOTIDE SEQUENCE [LARGE SCALE GENOMIC DNA]</scope>
</reference>
<dbReference type="GO" id="GO:0006405">
    <property type="term" value="P:RNA export from nucleus"/>
    <property type="evidence" value="ECO:0007669"/>
    <property type="project" value="TreeGrafter"/>
</dbReference>
<feature type="non-terminal residue" evidence="1">
    <location>
        <position position="112"/>
    </location>
</feature>
<dbReference type="AlphaFoldDB" id="S8BZU0"/>
<feature type="non-terminal residue" evidence="1">
    <location>
        <position position="1"/>
    </location>
</feature>
<dbReference type="PANTHER" id="PTHR11223">
    <property type="entry name" value="EXPORTIN 1/5"/>
    <property type="match status" value="1"/>
</dbReference>
<dbReference type="GO" id="GO:0005737">
    <property type="term" value="C:cytoplasm"/>
    <property type="evidence" value="ECO:0007669"/>
    <property type="project" value="TreeGrafter"/>
</dbReference>
<dbReference type="GO" id="GO:0006611">
    <property type="term" value="P:protein export from nucleus"/>
    <property type="evidence" value="ECO:0007669"/>
    <property type="project" value="InterPro"/>
</dbReference>
<name>S8BZU0_9LAMI</name>
<dbReference type="EMBL" id="AUSU01009906">
    <property type="protein sequence ID" value="EPS57731.1"/>
    <property type="molecule type" value="Genomic_DNA"/>
</dbReference>
<keyword evidence="2" id="KW-1185">Reference proteome</keyword>
<dbReference type="Gene3D" id="1.25.10.10">
    <property type="entry name" value="Leucine-rich Repeat Variant"/>
    <property type="match status" value="1"/>
</dbReference>
<evidence type="ECO:0000313" key="2">
    <source>
        <dbReference type="Proteomes" id="UP000015453"/>
    </source>
</evidence>
<protein>
    <recommendedName>
        <fullName evidence="3">Importin N-terminal domain-containing protein</fullName>
    </recommendedName>
</protein>
<dbReference type="GO" id="GO:0003723">
    <property type="term" value="F:RNA binding"/>
    <property type="evidence" value="ECO:0007669"/>
    <property type="project" value="TreeGrafter"/>
</dbReference>
<comment type="caution">
    <text evidence="1">The sequence shown here is derived from an EMBL/GenBank/DDBJ whole genome shotgun (WGS) entry which is preliminary data.</text>
</comment>
<dbReference type="SUPFAM" id="SSF48371">
    <property type="entry name" value="ARM repeat"/>
    <property type="match status" value="1"/>
</dbReference>
<dbReference type="InterPro" id="IPR045065">
    <property type="entry name" value="XPO1/5"/>
</dbReference>
<proteinExistence type="predicted"/>
<gene>
    <name evidence="1" type="ORF">M569_17086</name>
</gene>
<dbReference type="OrthoDB" id="1719327at2759"/>
<dbReference type="Proteomes" id="UP000015453">
    <property type="component" value="Unassembled WGS sequence"/>
</dbReference>
<dbReference type="GO" id="GO:0005049">
    <property type="term" value="F:nuclear export signal receptor activity"/>
    <property type="evidence" value="ECO:0007669"/>
    <property type="project" value="InterPro"/>
</dbReference>
<evidence type="ECO:0000313" key="1">
    <source>
        <dbReference type="EMBL" id="EPS57731.1"/>
    </source>
</evidence>
<dbReference type="GO" id="GO:0005634">
    <property type="term" value="C:nucleus"/>
    <property type="evidence" value="ECO:0007669"/>
    <property type="project" value="TreeGrafter"/>
</dbReference>
<dbReference type="PANTHER" id="PTHR11223:SF3">
    <property type="entry name" value="EXPORTIN-5"/>
    <property type="match status" value="1"/>
</dbReference>
<dbReference type="GO" id="GO:0042565">
    <property type="term" value="C:RNA nuclear export complex"/>
    <property type="evidence" value="ECO:0007669"/>
    <property type="project" value="TreeGrafter"/>
</dbReference>
<organism evidence="1 2">
    <name type="scientific">Genlisea aurea</name>
    <dbReference type="NCBI Taxonomy" id="192259"/>
    <lineage>
        <taxon>Eukaryota</taxon>
        <taxon>Viridiplantae</taxon>
        <taxon>Streptophyta</taxon>
        <taxon>Embryophyta</taxon>
        <taxon>Tracheophyta</taxon>
        <taxon>Spermatophyta</taxon>
        <taxon>Magnoliopsida</taxon>
        <taxon>eudicotyledons</taxon>
        <taxon>Gunneridae</taxon>
        <taxon>Pentapetalae</taxon>
        <taxon>asterids</taxon>
        <taxon>lamiids</taxon>
        <taxon>Lamiales</taxon>
        <taxon>Lentibulariaceae</taxon>
        <taxon>Genlisea</taxon>
    </lineage>
</organism>